<sequence>MGKKRKKSASTPRVKRMNRNSRLQSAAASWLKSYNGTCHIRAYRKYFGVDAGTAIAELRILGVPLTDDAVRKAKESEKASTRAKQARKEKRLQRRQERQGGEDPWSDETFAYIAGYTGWGFPYGITWEEMERFADQDSLDATLPPRTWKSPHPQTDEIWFIARPEEEVPFDLEEFLRYHAEADKSVTKF</sequence>
<name>A0ABW3DC97_9BACL</name>
<accession>A0ABW3DC97</accession>
<evidence type="ECO:0000256" key="1">
    <source>
        <dbReference type="SAM" id="MobiDB-lite"/>
    </source>
</evidence>
<organism evidence="2 3">
    <name type="scientific">Paenibacillus residui</name>
    <dbReference type="NCBI Taxonomy" id="629724"/>
    <lineage>
        <taxon>Bacteria</taxon>
        <taxon>Bacillati</taxon>
        <taxon>Bacillota</taxon>
        <taxon>Bacilli</taxon>
        <taxon>Bacillales</taxon>
        <taxon>Paenibacillaceae</taxon>
        <taxon>Paenibacillus</taxon>
    </lineage>
</organism>
<feature type="region of interest" description="Disordered" evidence="1">
    <location>
        <begin position="1"/>
        <end position="22"/>
    </location>
</feature>
<feature type="compositionally biased region" description="Basic residues" evidence="1">
    <location>
        <begin position="1"/>
        <end position="19"/>
    </location>
</feature>
<protein>
    <submittedName>
        <fullName evidence="2">Uncharacterized protein</fullName>
    </submittedName>
</protein>
<evidence type="ECO:0000313" key="2">
    <source>
        <dbReference type="EMBL" id="MFD0870209.1"/>
    </source>
</evidence>
<dbReference type="EMBL" id="JBHTIU010000041">
    <property type="protein sequence ID" value="MFD0870209.1"/>
    <property type="molecule type" value="Genomic_DNA"/>
</dbReference>
<dbReference type="RefSeq" id="WP_379288778.1">
    <property type="nucleotide sequence ID" value="NZ_JBHTIU010000041.1"/>
</dbReference>
<gene>
    <name evidence="2" type="ORF">ACFQ03_13690</name>
</gene>
<keyword evidence="3" id="KW-1185">Reference proteome</keyword>
<feature type="region of interest" description="Disordered" evidence="1">
    <location>
        <begin position="74"/>
        <end position="106"/>
    </location>
</feature>
<dbReference type="Proteomes" id="UP001597120">
    <property type="component" value="Unassembled WGS sequence"/>
</dbReference>
<feature type="compositionally biased region" description="Basic residues" evidence="1">
    <location>
        <begin position="84"/>
        <end position="93"/>
    </location>
</feature>
<comment type="caution">
    <text evidence="2">The sequence shown here is derived from an EMBL/GenBank/DDBJ whole genome shotgun (WGS) entry which is preliminary data.</text>
</comment>
<proteinExistence type="predicted"/>
<reference evidence="3" key="1">
    <citation type="journal article" date="2019" name="Int. J. Syst. Evol. Microbiol.">
        <title>The Global Catalogue of Microorganisms (GCM) 10K type strain sequencing project: providing services to taxonomists for standard genome sequencing and annotation.</title>
        <authorList>
            <consortium name="The Broad Institute Genomics Platform"/>
            <consortium name="The Broad Institute Genome Sequencing Center for Infectious Disease"/>
            <person name="Wu L."/>
            <person name="Ma J."/>
        </authorList>
    </citation>
    <scope>NUCLEOTIDE SEQUENCE [LARGE SCALE GENOMIC DNA]</scope>
    <source>
        <strain evidence="3">CCUG 57263</strain>
    </source>
</reference>
<evidence type="ECO:0000313" key="3">
    <source>
        <dbReference type="Proteomes" id="UP001597120"/>
    </source>
</evidence>